<protein>
    <submittedName>
        <fullName evidence="11">Glutamine synthetase</fullName>
    </submittedName>
</protein>
<dbReference type="InterPro" id="IPR014746">
    <property type="entry name" value="Gln_synth/guanido_kin_cat_dom"/>
</dbReference>
<dbReference type="OrthoDB" id="9807095at2"/>
<evidence type="ECO:0000259" key="10">
    <source>
        <dbReference type="PROSITE" id="PS51987"/>
    </source>
</evidence>
<dbReference type="InterPro" id="IPR036651">
    <property type="entry name" value="Gln_synt_N_sf"/>
</dbReference>
<evidence type="ECO:0000313" key="12">
    <source>
        <dbReference type="Proteomes" id="UP000463388"/>
    </source>
</evidence>
<keyword evidence="5" id="KW-0067">ATP-binding</keyword>
<evidence type="ECO:0000256" key="6">
    <source>
        <dbReference type="ARBA" id="ARBA00022842"/>
    </source>
</evidence>
<keyword evidence="12" id="KW-1185">Reference proteome</keyword>
<keyword evidence="3" id="KW-0436">Ligase</keyword>
<dbReference type="InterPro" id="IPR008146">
    <property type="entry name" value="Gln_synth_cat_dom"/>
</dbReference>
<dbReference type="AlphaFoldDB" id="A0A6N8JQ06"/>
<dbReference type="SMART" id="SM01230">
    <property type="entry name" value="Gln-synt_C"/>
    <property type="match status" value="1"/>
</dbReference>
<comment type="similarity">
    <text evidence="2 7 8">Belongs to the glutamine synthetase family.</text>
</comment>
<keyword evidence="4" id="KW-0547">Nucleotide-binding</keyword>
<dbReference type="Pfam" id="PF00120">
    <property type="entry name" value="Gln-synt_C"/>
    <property type="match status" value="1"/>
</dbReference>
<sequence length="447" mass="49665">MLHNPEQDFVLKTIESRDVHFVRFWFTDVLGNMKSFAVVPGELERAFEDGMGFDGSCIEGFADAQESDMLAFPDPSTFQVLPWRPTSNAVARMICDIHTPEGQPYEGDPRHVLERMVRKAAEAGYAFIVGPELEYFYFRDAQGTEVLDRGSSFDLTSLDSASDLRRDTVLTLEKMGIPVEYSHHERGPSQHEIDLRYADALAMADAVMTYKQVVKEIAMKHGVYASFMPKPMTDAPGSGMHVHQSLIDLDGNNAFFDPSDPSGYNLSATAKSYIAGLLKYAPEFTLVTNQYVNSYKRLRPGGEAPTCVSWGARNRATLVRIPGYRPHSENACRVELRSPDPAANPYLAFAVMLAAGLAGIEEGLELMPPADEAAPLGCTRQQHRERGLATLPETLGEAVELFAESALMRETLGEHIHSYLVQAKREEWAAYQAVVTPWELEHDLAVL</sequence>
<dbReference type="Gene3D" id="3.10.20.70">
    <property type="entry name" value="Glutamine synthetase, N-terminal domain"/>
    <property type="match status" value="1"/>
</dbReference>
<dbReference type="EMBL" id="WSRR01000037">
    <property type="protein sequence ID" value="MVX61898.1"/>
    <property type="molecule type" value="Genomic_DNA"/>
</dbReference>
<dbReference type="GO" id="GO:0004356">
    <property type="term" value="F:glutamine synthetase activity"/>
    <property type="evidence" value="ECO:0007669"/>
    <property type="project" value="InterPro"/>
</dbReference>
<evidence type="ECO:0000256" key="1">
    <source>
        <dbReference type="ARBA" id="ARBA00001946"/>
    </source>
</evidence>
<evidence type="ECO:0000256" key="5">
    <source>
        <dbReference type="ARBA" id="ARBA00022840"/>
    </source>
</evidence>
<evidence type="ECO:0000313" key="11">
    <source>
        <dbReference type="EMBL" id="MVX61898.1"/>
    </source>
</evidence>
<dbReference type="PROSITE" id="PS51987">
    <property type="entry name" value="GS_CATALYTIC"/>
    <property type="match status" value="1"/>
</dbReference>
<reference evidence="11 12" key="1">
    <citation type="submission" date="2019-12" db="EMBL/GenBank/DDBJ databases">
        <title>Microbes associate with the intestines of laboratory mice.</title>
        <authorList>
            <person name="Navarre W."/>
            <person name="Wong E."/>
        </authorList>
    </citation>
    <scope>NUCLEOTIDE SEQUENCE [LARGE SCALE GENOMIC DNA]</scope>
    <source>
        <strain evidence="11 12">NM66_B29</strain>
    </source>
</reference>
<dbReference type="PANTHER" id="PTHR43785">
    <property type="entry name" value="GAMMA-GLUTAMYLPUTRESCINE SYNTHETASE"/>
    <property type="match status" value="1"/>
</dbReference>
<feature type="domain" description="GS catalytic" evidence="10">
    <location>
        <begin position="109"/>
        <end position="447"/>
    </location>
</feature>
<dbReference type="SUPFAM" id="SSF55931">
    <property type="entry name" value="Glutamine synthetase/guanido kinase"/>
    <property type="match status" value="1"/>
</dbReference>
<evidence type="ECO:0000256" key="8">
    <source>
        <dbReference type="RuleBase" id="RU000384"/>
    </source>
</evidence>
<dbReference type="InterPro" id="IPR008147">
    <property type="entry name" value="Gln_synt_N"/>
</dbReference>
<evidence type="ECO:0000256" key="4">
    <source>
        <dbReference type="ARBA" id="ARBA00022741"/>
    </source>
</evidence>
<dbReference type="InterPro" id="IPR027303">
    <property type="entry name" value="Gln_synth_gly_rich_site"/>
</dbReference>
<dbReference type="Gene3D" id="3.30.590.10">
    <property type="entry name" value="Glutamine synthetase/guanido kinase, catalytic domain"/>
    <property type="match status" value="1"/>
</dbReference>
<dbReference type="PROSITE" id="PS51986">
    <property type="entry name" value="GS_BETA_GRASP"/>
    <property type="match status" value="1"/>
</dbReference>
<dbReference type="GO" id="GO:0005524">
    <property type="term" value="F:ATP binding"/>
    <property type="evidence" value="ECO:0007669"/>
    <property type="project" value="UniProtKB-KW"/>
</dbReference>
<organism evidence="11 12">
    <name type="scientific">Adlercreutzia mucosicola</name>
    <dbReference type="NCBI Taxonomy" id="580026"/>
    <lineage>
        <taxon>Bacteria</taxon>
        <taxon>Bacillati</taxon>
        <taxon>Actinomycetota</taxon>
        <taxon>Coriobacteriia</taxon>
        <taxon>Eggerthellales</taxon>
        <taxon>Eggerthellaceae</taxon>
        <taxon>Adlercreutzia</taxon>
    </lineage>
</organism>
<accession>A0A6N8JQ06</accession>
<dbReference type="PROSITE" id="PS00181">
    <property type="entry name" value="GLNA_ATP"/>
    <property type="match status" value="1"/>
</dbReference>
<dbReference type="RefSeq" id="WP_160347293.1">
    <property type="nucleotide sequence ID" value="NZ_WSRR01000037.1"/>
</dbReference>
<keyword evidence="6" id="KW-0460">Magnesium</keyword>
<name>A0A6N8JQ06_9ACTN</name>
<feature type="domain" description="GS beta-grasp" evidence="9">
    <location>
        <begin position="17"/>
        <end position="102"/>
    </location>
</feature>
<comment type="caution">
    <text evidence="11">The sequence shown here is derived from an EMBL/GenBank/DDBJ whole genome shotgun (WGS) entry which is preliminary data.</text>
</comment>
<dbReference type="Pfam" id="PF03951">
    <property type="entry name" value="Gln-synt_N"/>
    <property type="match status" value="1"/>
</dbReference>
<evidence type="ECO:0000256" key="2">
    <source>
        <dbReference type="ARBA" id="ARBA00009897"/>
    </source>
</evidence>
<dbReference type="SUPFAM" id="SSF54368">
    <property type="entry name" value="Glutamine synthetase, N-terminal domain"/>
    <property type="match status" value="1"/>
</dbReference>
<dbReference type="GO" id="GO:0006542">
    <property type="term" value="P:glutamine biosynthetic process"/>
    <property type="evidence" value="ECO:0007669"/>
    <property type="project" value="InterPro"/>
</dbReference>
<evidence type="ECO:0000256" key="7">
    <source>
        <dbReference type="PROSITE-ProRule" id="PRU01330"/>
    </source>
</evidence>
<evidence type="ECO:0000259" key="9">
    <source>
        <dbReference type="PROSITE" id="PS51986"/>
    </source>
</evidence>
<gene>
    <name evidence="11" type="ORF">GKZ27_10630</name>
</gene>
<dbReference type="Proteomes" id="UP000463388">
    <property type="component" value="Unassembled WGS sequence"/>
</dbReference>
<proteinExistence type="inferred from homology"/>
<dbReference type="PANTHER" id="PTHR43785:SF12">
    <property type="entry name" value="TYPE-1 GLUTAMINE SYNTHETASE 2"/>
    <property type="match status" value="1"/>
</dbReference>
<comment type="cofactor">
    <cofactor evidence="1">
        <name>Mg(2+)</name>
        <dbReference type="ChEBI" id="CHEBI:18420"/>
    </cofactor>
</comment>
<evidence type="ECO:0000256" key="3">
    <source>
        <dbReference type="ARBA" id="ARBA00022598"/>
    </source>
</evidence>